<organism evidence="1 2">
    <name type="scientific">Anaerosacchariphilus hominis</name>
    <dbReference type="NCBI Taxonomy" id="2763017"/>
    <lineage>
        <taxon>Bacteria</taxon>
        <taxon>Bacillati</taxon>
        <taxon>Bacillota</taxon>
        <taxon>Clostridia</taxon>
        <taxon>Lachnospirales</taxon>
        <taxon>Lachnospiraceae</taxon>
        <taxon>Anaerosacchariphilus</taxon>
    </lineage>
</organism>
<sequence>MLLEKLEQEGIKKELEALGYNCEEIFGGLKEETDRLYASYSWQKIPCTVEGIREYVIHAVPPKELREKDYPWEEWFIQFDEPVHHVLFMHDQEICNAEAPIPEGDTQHPAEICGRTWYYYDDKNSYPHFAGKAEPR</sequence>
<comment type="caution">
    <text evidence="1">The sequence shown here is derived from an EMBL/GenBank/DDBJ whole genome shotgun (WGS) entry which is preliminary data.</text>
</comment>
<gene>
    <name evidence="1" type="ORF">H8S44_02045</name>
</gene>
<evidence type="ECO:0000313" key="1">
    <source>
        <dbReference type="EMBL" id="MBC5658568.1"/>
    </source>
</evidence>
<dbReference type="AlphaFoldDB" id="A0A923RKV7"/>
<dbReference type="RefSeq" id="WP_186872732.1">
    <property type="nucleotide sequence ID" value="NZ_JACOOR010000001.1"/>
</dbReference>
<protein>
    <submittedName>
        <fullName evidence="1">Uncharacterized protein</fullName>
    </submittedName>
</protein>
<proteinExistence type="predicted"/>
<evidence type="ECO:0000313" key="2">
    <source>
        <dbReference type="Proteomes" id="UP000649345"/>
    </source>
</evidence>
<accession>A0A923RKV7</accession>
<reference evidence="1" key="1">
    <citation type="submission" date="2020-08" db="EMBL/GenBank/DDBJ databases">
        <title>Genome public.</title>
        <authorList>
            <person name="Liu C."/>
            <person name="Sun Q."/>
        </authorList>
    </citation>
    <scope>NUCLEOTIDE SEQUENCE</scope>
    <source>
        <strain evidence="1">NSJ-68</strain>
    </source>
</reference>
<keyword evidence="2" id="KW-1185">Reference proteome</keyword>
<dbReference type="EMBL" id="JACOOR010000001">
    <property type="protein sequence ID" value="MBC5658568.1"/>
    <property type="molecule type" value="Genomic_DNA"/>
</dbReference>
<dbReference type="Proteomes" id="UP000649345">
    <property type="component" value="Unassembled WGS sequence"/>
</dbReference>
<name>A0A923RKV7_9FIRM</name>